<dbReference type="GeneID" id="36585466"/>
<organism evidence="2 3">
    <name type="scientific">Hyaloscypha bicolor E</name>
    <dbReference type="NCBI Taxonomy" id="1095630"/>
    <lineage>
        <taxon>Eukaryota</taxon>
        <taxon>Fungi</taxon>
        <taxon>Dikarya</taxon>
        <taxon>Ascomycota</taxon>
        <taxon>Pezizomycotina</taxon>
        <taxon>Leotiomycetes</taxon>
        <taxon>Helotiales</taxon>
        <taxon>Hyaloscyphaceae</taxon>
        <taxon>Hyaloscypha</taxon>
        <taxon>Hyaloscypha bicolor</taxon>
    </lineage>
</organism>
<feature type="compositionally biased region" description="Basic and acidic residues" evidence="1">
    <location>
        <begin position="86"/>
        <end position="97"/>
    </location>
</feature>
<dbReference type="AlphaFoldDB" id="A0A2J6SNR4"/>
<dbReference type="Proteomes" id="UP000235371">
    <property type="component" value="Unassembled WGS sequence"/>
</dbReference>
<dbReference type="RefSeq" id="XP_024729313.1">
    <property type="nucleotide sequence ID" value="XM_024877389.1"/>
</dbReference>
<dbReference type="EMBL" id="KZ613905">
    <property type="protein sequence ID" value="PMD52409.1"/>
    <property type="molecule type" value="Genomic_DNA"/>
</dbReference>
<evidence type="ECO:0008006" key="4">
    <source>
        <dbReference type="Google" id="ProtNLM"/>
    </source>
</evidence>
<name>A0A2J6SNR4_9HELO</name>
<feature type="compositionally biased region" description="Polar residues" evidence="1">
    <location>
        <begin position="373"/>
        <end position="382"/>
    </location>
</feature>
<dbReference type="InParanoid" id="A0A2J6SNR4"/>
<dbReference type="OrthoDB" id="3558302at2759"/>
<dbReference type="PANTHER" id="PTHR38166">
    <property type="entry name" value="C2H2-TYPE DOMAIN-CONTAINING PROTEIN-RELATED"/>
    <property type="match status" value="1"/>
</dbReference>
<feature type="compositionally biased region" description="Low complexity" evidence="1">
    <location>
        <begin position="61"/>
        <end position="82"/>
    </location>
</feature>
<feature type="compositionally biased region" description="Basic and acidic residues" evidence="1">
    <location>
        <begin position="533"/>
        <end position="549"/>
    </location>
</feature>
<reference evidence="2 3" key="1">
    <citation type="submission" date="2016-04" db="EMBL/GenBank/DDBJ databases">
        <title>A degradative enzymes factory behind the ericoid mycorrhizal symbiosis.</title>
        <authorList>
            <consortium name="DOE Joint Genome Institute"/>
            <person name="Martino E."/>
            <person name="Morin E."/>
            <person name="Grelet G."/>
            <person name="Kuo A."/>
            <person name="Kohler A."/>
            <person name="Daghino S."/>
            <person name="Barry K."/>
            <person name="Choi C."/>
            <person name="Cichocki N."/>
            <person name="Clum A."/>
            <person name="Copeland A."/>
            <person name="Hainaut M."/>
            <person name="Haridas S."/>
            <person name="Labutti K."/>
            <person name="Lindquist E."/>
            <person name="Lipzen A."/>
            <person name="Khouja H.-R."/>
            <person name="Murat C."/>
            <person name="Ohm R."/>
            <person name="Olson A."/>
            <person name="Spatafora J."/>
            <person name="Veneault-Fourrey C."/>
            <person name="Henrissat B."/>
            <person name="Grigoriev I."/>
            <person name="Martin F."/>
            <person name="Perotto S."/>
        </authorList>
    </citation>
    <scope>NUCLEOTIDE SEQUENCE [LARGE SCALE GENOMIC DNA]</scope>
    <source>
        <strain evidence="2 3">E</strain>
    </source>
</reference>
<evidence type="ECO:0000256" key="1">
    <source>
        <dbReference type="SAM" id="MobiDB-lite"/>
    </source>
</evidence>
<feature type="region of interest" description="Disordered" evidence="1">
    <location>
        <begin position="355"/>
        <end position="432"/>
    </location>
</feature>
<feature type="compositionally biased region" description="Polar residues" evidence="1">
    <location>
        <begin position="355"/>
        <end position="364"/>
    </location>
</feature>
<dbReference type="PANTHER" id="PTHR38166:SF1">
    <property type="entry name" value="C2H2-TYPE DOMAIN-CONTAINING PROTEIN"/>
    <property type="match status" value="1"/>
</dbReference>
<proteinExistence type="predicted"/>
<protein>
    <recommendedName>
        <fullName evidence="4">C2H2-type domain-containing protein</fullName>
    </recommendedName>
</protein>
<accession>A0A2J6SNR4</accession>
<evidence type="ECO:0000313" key="2">
    <source>
        <dbReference type="EMBL" id="PMD52409.1"/>
    </source>
</evidence>
<feature type="compositionally biased region" description="Basic and acidic residues" evidence="1">
    <location>
        <begin position="143"/>
        <end position="157"/>
    </location>
</feature>
<sequence>MLDIRLVSVLGGDLDLAARLIPKIHDLLDSDLDAGIPNFSEPIDQDYTSHQGGGGSKGKQRASGGSPSAPSNQNASSGSSPQKHGRASEDSNERRDGSNSNKRPRREPDRNSDLNGNGSADENGADDQKEGASDINESCPSADLDRDPGDPGDDPVHADVPSEPPDFACHFHKRDHINYGPWNKKYAMCSSCRMEKLRRIKRHFETVHRPPQCNRCYRLFPNHNELQDHYQEPVACLKGSLHLKEGINDGQWHEIKLVLSAQGRRRINDTSRWYAIWQILFPGVKPPSNPWREPPPVYVACQATNVEEYLSKLKSRINDDISKGLLPSEQRIHERYVHHFRQLWEEEITSRGSIQLQRSGTNQEEGADPPNVGQPQSSNSDHIFSIGEDDQQQPLQSAKSGESRFRSNPFVEDFSGDFQRMDSNKSSGAASEPSMNALIADYLNPTSEPLTSPMPESAFDHRGWPPLSLNVDFAEGSLDEFWGYEAANSLGRPASPGPEVDQIATLEILSPSEQLTFDHNMGGELLLNGLQTENERPEAMASWRDKDSGNEFLRTSPEAPS</sequence>
<evidence type="ECO:0000313" key="3">
    <source>
        <dbReference type="Proteomes" id="UP000235371"/>
    </source>
</evidence>
<gene>
    <name evidence="2" type="ORF">K444DRAFT_573182</name>
</gene>
<keyword evidence="3" id="KW-1185">Reference proteome</keyword>
<feature type="region of interest" description="Disordered" evidence="1">
    <location>
        <begin position="39"/>
        <end position="163"/>
    </location>
</feature>
<feature type="region of interest" description="Disordered" evidence="1">
    <location>
        <begin position="529"/>
        <end position="561"/>
    </location>
</feature>